<evidence type="ECO:0000313" key="14">
    <source>
        <dbReference type="EMBL" id="KKO03181.1"/>
    </source>
</evidence>
<dbReference type="PRINTS" id="PR00725">
    <property type="entry name" value="DADACBPTASE1"/>
</dbReference>
<keyword evidence="8" id="KW-0378">Hydrolase</keyword>
<dbReference type="EMBL" id="LAZR01000028">
    <property type="protein sequence ID" value="KKO03181.1"/>
    <property type="molecule type" value="Genomic_DNA"/>
</dbReference>
<keyword evidence="11" id="KW-0961">Cell wall biogenesis/degradation</keyword>
<sequence>MLKNLISTLFVTGATLLSVSALAQTPTLNSAPTLDSVSAAQIVPAAPELASTSYLLIDANSGAVLVEHNSDEALPPASLTKMMTSYIGSQEIKRGQIGVDDLVLVSEKAWRMGGSKMFIKVGNQVPVIDLMRGIIIQSGNDASIALAEHIAGSEDAFADMMNGQAKRLGMNNSHFVNATGWPAEGHYSSARDLAILARAIIDDDPEEHYKIYGEKEFVWNEIRQPNRNLMLWRDSTVDGLKTGHTEEAGYCLVASAKREDMRLISVVMGTSSEEARAAETQKLLTWGFRFYETKSFYQPGQVISTARVWKGAQDKVDLGLQNGLQLTLPKGQLDKLEAGITMQTPIQAPIKAGDVLGQVEVKLGDKVVHSAPLVALADVEEAGFVGRLWDSIRLFFYGLFN</sequence>
<proteinExistence type="inferred from homology"/>
<feature type="domain" description="Peptidase S11 D-Ala-D-Ala carboxypeptidase A C-terminal" evidence="13">
    <location>
        <begin position="291"/>
        <end position="381"/>
    </location>
</feature>
<evidence type="ECO:0000256" key="6">
    <source>
        <dbReference type="ARBA" id="ARBA00022670"/>
    </source>
</evidence>
<comment type="caution">
    <text evidence="14">The sequence shown here is derived from an EMBL/GenBank/DDBJ whole genome shotgun (WGS) entry which is preliminary data.</text>
</comment>
<keyword evidence="10" id="KW-0573">Peptidoglycan synthesis</keyword>
<keyword evidence="6" id="KW-0645">Protease</keyword>
<dbReference type="PANTHER" id="PTHR21581:SF6">
    <property type="entry name" value="TRAFFICKING PROTEIN PARTICLE COMPLEX SUBUNIT 12"/>
    <property type="match status" value="1"/>
</dbReference>
<comment type="similarity">
    <text evidence="3">Belongs to the peptidase S11 family.</text>
</comment>
<evidence type="ECO:0000256" key="7">
    <source>
        <dbReference type="ARBA" id="ARBA00022729"/>
    </source>
</evidence>
<dbReference type="GO" id="GO:0009002">
    <property type="term" value="F:serine-type D-Ala-D-Ala carboxypeptidase activity"/>
    <property type="evidence" value="ECO:0007669"/>
    <property type="project" value="UniProtKB-EC"/>
</dbReference>
<evidence type="ECO:0000256" key="4">
    <source>
        <dbReference type="ARBA" id="ARBA00012448"/>
    </source>
</evidence>
<accession>A0A0F9VDD1</accession>
<organism evidence="14">
    <name type="scientific">marine sediment metagenome</name>
    <dbReference type="NCBI Taxonomy" id="412755"/>
    <lineage>
        <taxon>unclassified sequences</taxon>
        <taxon>metagenomes</taxon>
        <taxon>ecological metagenomes</taxon>
    </lineage>
</organism>
<dbReference type="InterPro" id="IPR037167">
    <property type="entry name" value="Peptidase_S11_C_sf"/>
</dbReference>
<dbReference type="EC" id="3.4.16.4" evidence="4"/>
<comment type="function">
    <text evidence="1">Removes C-terminal D-alanyl residues from sugar-peptide cell wall precursors.</text>
</comment>
<dbReference type="Pfam" id="PF00768">
    <property type="entry name" value="Peptidase_S11"/>
    <property type="match status" value="1"/>
</dbReference>
<gene>
    <name evidence="14" type="ORF">LCGC14_0101020</name>
</gene>
<dbReference type="UniPathway" id="UPA00219"/>
<protein>
    <recommendedName>
        <fullName evidence="4">serine-type D-Ala-D-Ala carboxypeptidase</fullName>
        <ecNumber evidence="4">3.4.16.4</ecNumber>
    </recommendedName>
</protein>
<dbReference type="SUPFAM" id="SSF56601">
    <property type="entry name" value="beta-lactamase/transpeptidase-like"/>
    <property type="match status" value="1"/>
</dbReference>
<dbReference type="AlphaFoldDB" id="A0A0F9VDD1"/>
<evidence type="ECO:0000256" key="12">
    <source>
        <dbReference type="ARBA" id="ARBA00034000"/>
    </source>
</evidence>
<dbReference type="InterPro" id="IPR001967">
    <property type="entry name" value="Peptidase_S11_N"/>
</dbReference>
<dbReference type="SMART" id="SM00936">
    <property type="entry name" value="PBP5_C"/>
    <property type="match status" value="1"/>
</dbReference>
<evidence type="ECO:0000256" key="8">
    <source>
        <dbReference type="ARBA" id="ARBA00022801"/>
    </source>
</evidence>
<evidence type="ECO:0000256" key="11">
    <source>
        <dbReference type="ARBA" id="ARBA00023316"/>
    </source>
</evidence>
<dbReference type="Pfam" id="PF07943">
    <property type="entry name" value="PBP5_C"/>
    <property type="match status" value="1"/>
</dbReference>
<keyword evidence="7" id="KW-0732">Signal</keyword>
<evidence type="ECO:0000256" key="10">
    <source>
        <dbReference type="ARBA" id="ARBA00022984"/>
    </source>
</evidence>
<comment type="catalytic activity">
    <reaction evidence="12">
        <text>Preferential cleavage: (Ac)2-L-Lys-D-Ala-|-D-Ala. Also transpeptidation of peptidyl-alanyl moieties that are N-acyl substituents of D-alanine.</text>
        <dbReference type="EC" id="3.4.16.4"/>
    </reaction>
</comment>
<evidence type="ECO:0000256" key="9">
    <source>
        <dbReference type="ARBA" id="ARBA00022960"/>
    </source>
</evidence>
<comment type="pathway">
    <text evidence="2">Cell wall biogenesis; peptidoglycan biosynthesis.</text>
</comment>
<dbReference type="InterPro" id="IPR018044">
    <property type="entry name" value="Peptidase_S11"/>
</dbReference>
<dbReference type="GO" id="GO:0008360">
    <property type="term" value="P:regulation of cell shape"/>
    <property type="evidence" value="ECO:0007669"/>
    <property type="project" value="UniProtKB-KW"/>
</dbReference>
<reference evidence="14" key="1">
    <citation type="journal article" date="2015" name="Nature">
        <title>Complex archaea that bridge the gap between prokaryotes and eukaryotes.</title>
        <authorList>
            <person name="Spang A."/>
            <person name="Saw J.H."/>
            <person name="Jorgensen S.L."/>
            <person name="Zaremba-Niedzwiedzka K."/>
            <person name="Martijn J."/>
            <person name="Lind A.E."/>
            <person name="van Eijk R."/>
            <person name="Schleper C."/>
            <person name="Guy L."/>
            <person name="Ettema T.J."/>
        </authorList>
    </citation>
    <scope>NUCLEOTIDE SEQUENCE</scope>
</reference>
<dbReference type="InterPro" id="IPR015956">
    <property type="entry name" value="Peniciliin-bd_prot_C_sf"/>
</dbReference>
<dbReference type="GO" id="GO:0006508">
    <property type="term" value="P:proteolysis"/>
    <property type="evidence" value="ECO:0007669"/>
    <property type="project" value="UniProtKB-KW"/>
</dbReference>
<dbReference type="InterPro" id="IPR012907">
    <property type="entry name" value="Peptidase_S11_C"/>
</dbReference>
<dbReference type="SUPFAM" id="SSF69189">
    <property type="entry name" value="Penicillin-binding protein associated domain"/>
    <property type="match status" value="1"/>
</dbReference>
<dbReference type="GO" id="GO:0071555">
    <property type="term" value="P:cell wall organization"/>
    <property type="evidence" value="ECO:0007669"/>
    <property type="project" value="UniProtKB-KW"/>
</dbReference>
<dbReference type="InterPro" id="IPR012338">
    <property type="entry name" value="Beta-lactam/transpept-like"/>
</dbReference>
<dbReference type="PANTHER" id="PTHR21581">
    <property type="entry name" value="D-ALANYL-D-ALANINE CARBOXYPEPTIDASE"/>
    <property type="match status" value="1"/>
</dbReference>
<evidence type="ECO:0000256" key="3">
    <source>
        <dbReference type="ARBA" id="ARBA00007164"/>
    </source>
</evidence>
<dbReference type="GO" id="GO:0009252">
    <property type="term" value="P:peptidoglycan biosynthetic process"/>
    <property type="evidence" value="ECO:0007669"/>
    <property type="project" value="UniProtKB-UniPathway"/>
</dbReference>
<name>A0A0F9VDD1_9ZZZZ</name>
<keyword evidence="5" id="KW-0121">Carboxypeptidase</keyword>
<evidence type="ECO:0000259" key="13">
    <source>
        <dbReference type="SMART" id="SM00936"/>
    </source>
</evidence>
<evidence type="ECO:0000256" key="1">
    <source>
        <dbReference type="ARBA" id="ARBA00003217"/>
    </source>
</evidence>
<keyword evidence="9" id="KW-0133">Cell shape</keyword>
<evidence type="ECO:0000256" key="5">
    <source>
        <dbReference type="ARBA" id="ARBA00022645"/>
    </source>
</evidence>
<dbReference type="Gene3D" id="3.40.710.10">
    <property type="entry name" value="DD-peptidase/beta-lactamase superfamily"/>
    <property type="match status" value="1"/>
</dbReference>
<evidence type="ECO:0000256" key="2">
    <source>
        <dbReference type="ARBA" id="ARBA00004752"/>
    </source>
</evidence>
<dbReference type="Gene3D" id="2.60.410.10">
    <property type="entry name" value="D-Ala-D-Ala carboxypeptidase, C-terminal domain"/>
    <property type="match status" value="1"/>
</dbReference>